<dbReference type="Pfam" id="PF13812">
    <property type="entry name" value="PPR_3"/>
    <property type="match status" value="1"/>
</dbReference>
<evidence type="ECO:0000256" key="3">
    <source>
        <dbReference type="SAM" id="MobiDB-lite"/>
    </source>
</evidence>
<reference evidence="4" key="1">
    <citation type="submission" date="2016-04" db="EMBL/GenBank/DDBJ databases">
        <authorList>
            <person name="Evans L.H."/>
            <person name="Alamgir A."/>
            <person name="Owens N."/>
            <person name="Weber N.D."/>
            <person name="Virtaneva K."/>
            <person name="Barbian K."/>
            <person name="Babar A."/>
            <person name="Rosenke K."/>
        </authorList>
    </citation>
    <scope>NUCLEOTIDE SEQUENCE [LARGE SCALE GENOMIC DNA]</scope>
    <source>
        <strain evidence="4">CBS 101.48</strain>
    </source>
</reference>
<sequence>MSFPLLLQQQGVQLRSWQYRIPSAQLVCRTCLFARRPFHLQHTTPPLLGTDASLGLRRRIASQYRWQRSHAPFLPALGSRQVHLTATKKDPRVEELITLLARSPYISSSGTSSLSSTHSIKRREYRKRLSTLYESIRRDTTAWNQLEDRKLMALYAAMRPSINDPTFQALFTNAQHVLQDIQQHKPSHFGLVHMEALLSTYKAKGQAEQAVDLMKWTQARSLAPTVMAYECLIATLTMTPTTPTTWARRGETPMGLALHYWNEMQGIDNDTTTLATRQQTVGYIMQGYLAQGDLLKAASWLTTHTDPENEKMKQVLDHWKSASLGDPHSYAIGVVSYGLEILIQQAARNDRYLDARQFYRQQCELYNYNNRAPALAPASALASASTPAASQQRQQSTVGLIRLMDRYMETNQSKALHRLLDDALDMGHEKGVRIIANRLLNYYSTKNRLRHAIDLYYHLDSLPSNTTTMADTVYDMAKIRALLLQAAKSKYHVDVFRLYQRFITLYPSKLDIRAYTHILQMLVRTKKYDQARLVYQDILAQATPLLVVDSRKGGDLESMTEHTKRFLHLVYSLCAQTGDLALFQSVVTLQRRLGLPVLHHHSLTSLMATYVKTGDTSSAKTVFDYLAHRRVPQQQQQQQQQRSSSPVESWTRPGDDDLDDVEQSDVDVVDFNLLMRTVGQEEQHKVQHGNGSNVPNQILDILRHMALVGVTSNATTLRTLLDIYPSDDIKMEDQLFMTLRNDPQATHHDRIWLNNLKLTRFLLDNNDKDGRGSLKAATIFLSNDRSSLFPECVDEPIEADGMTYKLLLDALTRHKRHAAMAQRVFDHMRSRGWRPTMVVYEQLMVVWAKRQQVEKVKAVIDVACQDLGWSQVPAKWYTSALDALVNQSSPHVHAWILEIKKQKAVLADPVLADRLVKYGLSPSPPMNKHKQQHCHS</sequence>
<keyword evidence="1" id="KW-0677">Repeat</keyword>
<proteinExistence type="predicted"/>
<dbReference type="InterPro" id="IPR002885">
    <property type="entry name" value="PPR_rpt"/>
</dbReference>
<dbReference type="PROSITE" id="PS51375">
    <property type="entry name" value="PPR"/>
    <property type="match status" value="1"/>
</dbReference>
<dbReference type="InterPro" id="IPR011990">
    <property type="entry name" value="TPR-like_helical_dom_sf"/>
</dbReference>
<dbReference type="OrthoDB" id="185373at2759"/>
<dbReference type="Gene3D" id="1.25.40.10">
    <property type="entry name" value="Tetratricopeptide repeat domain"/>
    <property type="match status" value="3"/>
</dbReference>
<dbReference type="EMBL" id="LT554349">
    <property type="protein sequence ID" value="SAM04050.1"/>
    <property type="molecule type" value="Genomic_DNA"/>
</dbReference>
<organism evidence="4">
    <name type="scientific">Absidia glauca</name>
    <name type="common">Pin mould</name>
    <dbReference type="NCBI Taxonomy" id="4829"/>
    <lineage>
        <taxon>Eukaryota</taxon>
        <taxon>Fungi</taxon>
        <taxon>Fungi incertae sedis</taxon>
        <taxon>Mucoromycota</taxon>
        <taxon>Mucoromycotina</taxon>
        <taxon>Mucoromycetes</taxon>
        <taxon>Mucorales</taxon>
        <taxon>Cunninghamellaceae</taxon>
        <taxon>Absidia</taxon>
    </lineage>
</organism>
<keyword evidence="5" id="KW-1185">Reference proteome</keyword>
<dbReference type="Proteomes" id="UP000078561">
    <property type="component" value="Unassembled WGS sequence"/>
</dbReference>
<evidence type="ECO:0000256" key="2">
    <source>
        <dbReference type="PROSITE-ProRule" id="PRU00708"/>
    </source>
</evidence>
<dbReference type="PANTHER" id="PTHR47941">
    <property type="entry name" value="PENTATRICOPEPTIDE REPEAT-CONTAINING PROTEIN 3, MITOCHONDRIAL"/>
    <property type="match status" value="1"/>
</dbReference>
<evidence type="ECO:0008006" key="6">
    <source>
        <dbReference type="Google" id="ProtNLM"/>
    </source>
</evidence>
<feature type="region of interest" description="Disordered" evidence="3">
    <location>
        <begin position="630"/>
        <end position="661"/>
    </location>
</feature>
<feature type="repeat" description="PPR" evidence="2">
    <location>
        <begin position="800"/>
        <end position="835"/>
    </location>
</feature>
<gene>
    <name evidence="4" type="primary">ABSGL_09910.1 scaffold 11783</name>
</gene>
<evidence type="ECO:0000313" key="4">
    <source>
        <dbReference type="EMBL" id="SAM04050.1"/>
    </source>
</evidence>
<evidence type="ECO:0000256" key="1">
    <source>
        <dbReference type="ARBA" id="ARBA00022737"/>
    </source>
</evidence>
<evidence type="ECO:0000313" key="5">
    <source>
        <dbReference type="Proteomes" id="UP000078561"/>
    </source>
</evidence>
<dbReference type="AlphaFoldDB" id="A0A168QA33"/>
<accession>A0A168QA33</accession>
<protein>
    <recommendedName>
        <fullName evidence="6">Pentacotripeptide-repeat region of PRORP domain-containing protein</fullName>
    </recommendedName>
</protein>
<dbReference type="InParanoid" id="A0A168QA33"/>
<dbReference type="STRING" id="4829.A0A168QA33"/>
<name>A0A168QA33_ABSGL</name>